<organism evidence="2 3">
    <name type="scientific">Amycolatopsis camponoti</name>
    <dbReference type="NCBI Taxonomy" id="2606593"/>
    <lineage>
        <taxon>Bacteria</taxon>
        <taxon>Bacillati</taxon>
        <taxon>Actinomycetota</taxon>
        <taxon>Actinomycetes</taxon>
        <taxon>Pseudonocardiales</taxon>
        <taxon>Pseudonocardiaceae</taxon>
        <taxon>Amycolatopsis</taxon>
    </lineage>
</organism>
<dbReference type="Proteomes" id="UP000399805">
    <property type="component" value="Unassembled WGS sequence"/>
</dbReference>
<evidence type="ECO:0000313" key="2">
    <source>
        <dbReference type="EMBL" id="VVJ24297.1"/>
    </source>
</evidence>
<evidence type="ECO:0000313" key="3">
    <source>
        <dbReference type="Proteomes" id="UP000399805"/>
    </source>
</evidence>
<evidence type="ECO:0000256" key="1">
    <source>
        <dbReference type="SAM" id="MobiDB-lite"/>
    </source>
</evidence>
<gene>
    <name evidence="2" type="ORF">AA23TX_09167</name>
</gene>
<feature type="region of interest" description="Disordered" evidence="1">
    <location>
        <begin position="1"/>
        <end position="21"/>
    </location>
</feature>
<protein>
    <submittedName>
        <fullName evidence="2">Uncharacterized protein</fullName>
    </submittedName>
</protein>
<sequence>MLVLPGPNGVPVAGSYGAPAGSRVGFGSDEATLRELAKDRDDLADEFKEDRKNANRIAHAQGWAGSTRARAREGDDLSLFRAAGAR</sequence>
<dbReference type="AlphaFoldDB" id="A0A6I8M926"/>
<reference evidence="2 3" key="1">
    <citation type="submission" date="2019-09" db="EMBL/GenBank/DDBJ databases">
        <authorList>
            <person name="Leyn A S."/>
        </authorList>
    </citation>
    <scope>NUCLEOTIDE SEQUENCE [LARGE SCALE GENOMIC DNA]</scope>
    <source>
        <strain evidence="2">AA231_1</strain>
    </source>
</reference>
<name>A0A6I8M926_9PSEU</name>
<dbReference type="EMBL" id="CABVGP010000003">
    <property type="protein sequence ID" value="VVJ24297.1"/>
    <property type="molecule type" value="Genomic_DNA"/>
</dbReference>
<keyword evidence="3" id="KW-1185">Reference proteome</keyword>
<proteinExistence type="predicted"/>
<accession>A0A6I8M926</accession>